<evidence type="ECO:0000313" key="2">
    <source>
        <dbReference type="Proteomes" id="UP001311232"/>
    </source>
</evidence>
<evidence type="ECO:0000313" key="1">
    <source>
        <dbReference type="EMBL" id="KAK5617146.1"/>
    </source>
</evidence>
<keyword evidence="2" id="KW-1185">Reference proteome</keyword>
<comment type="caution">
    <text evidence="1">The sequence shown here is derived from an EMBL/GenBank/DDBJ whole genome shotgun (WGS) entry which is preliminary data.</text>
</comment>
<organism evidence="1 2">
    <name type="scientific">Crenichthys baileyi</name>
    <name type="common">White River springfish</name>
    <dbReference type="NCBI Taxonomy" id="28760"/>
    <lineage>
        <taxon>Eukaryota</taxon>
        <taxon>Metazoa</taxon>
        <taxon>Chordata</taxon>
        <taxon>Craniata</taxon>
        <taxon>Vertebrata</taxon>
        <taxon>Euteleostomi</taxon>
        <taxon>Actinopterygii</taxon>
        <taxon>Neopterygii</taxon>
        <taxon>Teleostei</taxon>
        <taxon>Neoteleostei</taxon>
        <taxon>Acanthomorphata</taxon>
        <taxon>Ovalentaria</taxon>
        <taxon>Atherinomorphae</taxon>
        <taxon>Cyprinodontiformes</taxon>
        <taxon>Goodeidae</taxon>
        <taxon>Crenichthys</taxon>
    </lineage>
</organism>
<dbReference type="Proteomes" id="UP001311232">
    <property type="component" value="Unassembled WGS sequence"/>
</dbReference>
<gene>
    <name evidence="1" type="ORF">CRENBAI_012024</name>
</gene>
<dbReference type="EMBL" id="JAHHUM010000807">
    <property type="protein sequence ID" value="KAK5617146.1"/>
    <property type="molecule type" value="Genomic_DNA"/>
</dbReference>
<protein>
    <submittedName>
        <fullName evidence="1">Uncharacterized protein</fullName>
    </submittedName>
</protein>
<name>A0AAV9S793_9TELE</name>
<dbReference type="AlphaFoldDB" id="A0AAV9S793"/>
<accession>A0AAV9S793</accession>
<sequence>MYSSAGRFLNYNHQGLLERILSTLHHTNALTTYTDSAELDTVLLVQVTRGKSHTYPLKPQPLPVSQRTLLLAVHTPQSIDESFQPVQT</sequence>
<proteinExistence type="predicted"/>
<reference evidence="1 2" key="1">
    <citation type="submission" date="2021-06" db="EMBL/GenBank/DDBJ databases">
        <authorList>
            <person name="Palmer J.M."/>
        </authorList>
    </citation>
    <scope>NUCLEOTIDE SEQUENCE [LARGE SCALE GENOMIC DNA]</scope>
    <source>
        <strain evidence="1 2">MEX-2019</strain>
        <tissue evidence="1">Muscle</tissue>
    </source>
</reference>